<dbReference type="FunFam" id="3.30.2350.10:FF:000006">
    <property type="entry name" value="Pseudouridine synthase"/>
    <property type="match status" value="1"/>
</dbReference>
<dbReference type="SUPFAM" id="SSF55174">
    <property type="entry name" value="Alpha-L RNA-binding motif"/>
    <property type="match status" value="1"/>
</dbReference>
<dbReference type="NCBIfam" id="TIGR00005">
    <property type="entry name" value="rluA_subfam"/>
    <property type="match status" value="1"/>
</dbReference>
<dbReference type="EMBL" id="CP034328">
    <property type="protein sequence ID" value="AZL58068.1"/>
    <property type="molecule type" value="Genomic_DNA"/>
</dbReference>
<dbReference type="InterPro" id="IPR006225">
    <property type="entry name" value="PsdUridine_synth_RluC/D"/>
</dbReference>
<evidence type="ECO:0000256" key="3">
    <source>
        <dbReference type="ARBA" id="ARBA00023235"/>
    </source>
</evidence>
<dbReference type="InterPro" id="IPR006224">
    <property type="entry name" value="PsdUridine_synth_RluA-like_CS"/>
</dbReference>
<feature type="domain" description="Pseudouridine synthase RsuA/RluA-like" evidence="9">
    <location>
        <begin position="109"/>
        <end position="281"/>
    </location>
</feature>
<evidence type="ECO:0000256" key="2">
    <source>
        <dbReference type="ARBA" id="ARBA00022884"/>
    </source>
</evidence>
<reference evidence="10 11" key="1">
    <citation type="submission" date="2018-12" db="EMBL/GenBank/DDBJ databases">
        <title>Complete genome sequencing of Tabrizicola sp. K13M18.</title>
        <authorList>
            <person name="Bae J.-W."/>
        </authorList>
    </citation>
    <scope>NUCLEOTIDE SEQUENCE [LARGE SCALE GENOMIC DNA]</scope>
    <source>
        <strain evidence="10 11">K13M18</strain>
    </source>
</reference>
<dbReference type="EC" id="5.4.99.-" evidence="8"/>
<feature type="active site" evidence="6">
    <location>
        <position position="160"/>
    </location>
</feature>
<dbReference type="OrthoDB" id="9807829at2"/>
<gene>
    <name evidence="10" type="ORF">EI545_03975</name>
</gene>
<dbReference type="PROSITE" id="PS50889">
    <property type="entry name" value="S4"/>
    <property type="match status" value="1"/>
</dbReference>
<evidence type="ECO:0000256" key="6">
    <source>
        <dbReference type="PIRSR" id="PIRSR606225-1"/>
    </source>
</evidence>
<evidence type="ECO:0000256" key="7">
    <source>
        <dbReference type="PROSITE-ProRule" id="PRU00182"/>
    </source>
</evidence>
<comment type="catalytic activity">
    <reaction evidence="8">
        <text>a uridine in RNA = a pseudouridine in RNA</text>
        <dbReference type="Rhea" id="RHEA:48348"/>
        <dbReference type="Rhea" id="RHEA-COMP:12068"/>
        <dbReference type="Rhea" id="RHEA-COMP:12069"/>
        <dbReference type="ChEBI" id="CHEBI:65314"/>
        <dbReference type="ChEBI" id="CHEBI:65315"/>
    </reaction>
</comment>
<dbReference type="Gene3D" id="3.30.2350.10">
    <property type="entry name" value="Pseudouridine synthase"/>
    <property type="match status" value="1"/>
</dbReference>
<dbReference type="Gene3D" id="3.10.290.10">
    <property type="entry name" value="RNA-binding S4 domain"/>
    <property type="match status" value="1"/>
</dbReference>
<keyword evidence="3 8" id="KW-0413">Isomerase</keyword>
<comment type="similarity">
    <text evidence="1 8">Belongs to the pseudouridine synthase RluA family.</text>
</comment>
<protein>
    <recommendedName>
        <fullName evidence="8">Pseudouridine synthase</fullName>
        <ecNumber evidence="8">5.4.99.-</ecNumber>
    </recommendedName>
</protein>
<dbReference type="PROSITE" id="PS01129">
    <property type="entry name" value="PSI_RLU"/>
    <property type="match status" value="1"/>
</dbReference>
<comment type="catalytic activity">
    <reaction evidence="4">
        <text>uridine(1911/1915/1917) in 23S rRNA = pseudouridine(1911/1915/1917) in 23S rRNA</text>
        <dbReference type="Rhea" id="RHEA:42524"/>
        <dbReference type="Rhea" id="RHEA-COMP:10097"/>
        <dbReference type="Rhea" id="RHEA-COMP:10098"/>
        <dbReference type="ChEBI" id="CHEBI:65314"/>
        <dbReference type="ChEBI" id="CHEBI:65315"/>
        <dbReference type="EC" id="5.4.99.23"/>
    </reaction>
</comment>
<keyword evidence="2 7" id="KW-0694">RNA-binding</keyword>
<dbReference type="GO" id="GO:0000455">
    <property type="term" value="P:enzyme-directed rRNA pseudouridine synthesis"/>
    <property type="evidence" value="ECO:0007669"/>
    <property type="project" value="TreeGrafter"/>
</dbReference>
<dbReference type="Pfam" id="PF00849">
    <property type="entry name" value="PseudoU_synth_2"/>
    <property type="match status" value="1"/>
</dbReference>
<dbReference type="PANTHER" id="PTHR21600">
    <property type="entry name" value="MITOCHONDRIAL RNA PSEUDOURIDINE SYNTHASE"/>
    <property type="match status" value="1"/>
</dbReference>
<proteinExistence type="inferred from homology"/>
<accession>A0A3S8U3D1</accession>
<dbReference type="InterPro" id="IPR020103">
    <property type="entry name" value="PsdUridine_synth_cat_dom_sf"/>
</dbReference>
<evidence type="ECO:0000313" key="10">
    <source>
        <dbReference type="EMBL" id="AZL58068.1"/>
    </source>
</evidence>
<name>A0A3S8U3D1_9RHOB</name>
<evidence type="ECO:0000313" key="11">
    <source>
        <dbReference type="Proteomes" id="UP000282002"/>
    </source>
</evidence>
<evidence type="ECO:0000256" key="1">
    <source>
        <dbReference type="ARBA" id="ARBA00010876"/>
    </source>
</evidence>
<dbReference type="PANTHER" id="PTHR21600:SF44">
    <property type="entry name" value="RIBOSOMAL LARGE SUBUNIT PSEUDOURIDINE SYNTHASE D"/>
    <property type="match status" value="1"/>
</dbReference>
<dbReference type="KEGG" id="taw:EI545_03975"/>
<dbReference type="CDD" id="cd00165">
    <property type="entry name" value="S4"/>
    <property type="match status" value="1"/>
</dbReference>
<evidence type="ECO:0000256" key="8">
    <source>
        <dbReference type="RuleBase" id="RU362028"/>
    </source>
</evidence>
<sequence>MDEAFEDGDDVAADGLSAGGTLAVTIGEDAPSRLDKALAAAVPEAASLSRSRLMRMIADGDVFRNDVAVTDPKAKVAAGEVYVLTLAPAAPVETLAEDIPLTVLFEDDDLIVIDKPAGMVVHPAPGSPSGTLVNALLHHCGDTLSGIGGERRPGIVHRIDKDTTGLLVVAKSDRAHHGLARQFEDHSVTRRYVAVVYGVPQASDPRLRGLRGVTFEAGGILRIATGLARHKTDRQRQAVVWESGRHAVTRARVIEGFSGEAALVECWLETGRTHQIRVHLSYAGHGLVGDQTYGGTRRLSEKVFGAGAGRANTFPRQALHAASLGFDHPVTGERVEFTSPLPEDMAELIAGLRGQPVPAEP</sequence>
<dbReference type="InterPro" id="IPR050188">
    <property type="entry name" value="RluA_PseudoU_synthase"/>
</dbReference>
<dbReference type="GO" id="GO:0003723">
    <property type="term" value="F:RNA binding"/>
    <property type="evidence" value="ECO:0007669"/>
    <property type="project" value="UniProtKB-KW"/>
</dbReference>
<keyword evidence="11" id="KW-1185">Reference proteome</keyword>
<dbReference type="SUPFAM" id="SSF55120">
    <property type="entry name" value="Pseudouridine synthase"/>
    <property type="match status" value="1"/>
</dbReference>
<dbReference type="Proteomes" id="UP000282002">
    <property type="component" value="Chromosome"/>
</dbReference>
<evidence type="ECO:0000256" key="4">
    <source>
        <dbReference type="ARBA" id="ARBA00036882"/>
    </source>
</evidence>
<evidence type="ECO:0000259" key="9">
    <source>
        <dbReference type="Pfam" id="PF00849"/>
    </source>
</evidence>
<evidence type="ECO:0000256" key="5">
    <source>
        <dbReference type="ARBA" id="ARBA00056072"/>
    </source>
</evidence>
<dbReference type="AlphaFoldDB" id="A0A3S8U3D1"/>
<dbReference type="RefSeq" id="WP_125324269.1">
    <property type="nucleotide sequence ID" value="NZ_CP034328.1"/>
</dbReference>
<dbReference type="InterPro" id="IPR036986">
    <property type="entry name" value="S4_RNA-bd_sf"/>
</dbReference>
<dbReference type="InterPro" id="IPR006145">
    <property type="entry name" value="PsdUridine_synth_RsuA/RluA"/>
</dbReference>
<comment type="function">
    <text evidence="5">Responsible for synthesis of pseudouridine from uracil at positions 1911, 1915 and 1917 in 23S ribosomal RNA.</text>
</comment>
<organism evidence="10 11">
    <name type="scientific">Tabrizicola piscis</name>
    <dbReference type="NCBI Taxonomy" id="2494374"/>
    <lineage>
        <taxon>Bacteria</taxon>
        <taxon>Pseudomonadati</taxon>
        <taxon>Pseudomonadota</taxon>
        <taxon>Alphaproteobacteria</taxon>
        <taxon>Rhodobacterales</taxon>
        <taxon>Paracoccaceae</taxon>
        <taxon>Tabrizicola</taxon>
    </lineage>
</organism>
<dbReference type="GO" id="GO:0160140">
    <property type="term" value="F:23S rRNA pseudouridine(1911/1915/1917) synthase activity"/>
    <property type="evidence" value="ECO:0007669"/>
    <property type="project" value="UniProtKB-EC"/>
</dbReference>
<dbReference type="CDD" id="cd02869">
    <property type="entry name" value="PseudoU_synth_RluA_like"/>
    <property type="match status" value="1"/>
</dbReference>